<dbReference type="Proteomes" id="UP000481360">
    <property type="component" value="Unassembled WGS sequence"/>
</dbReference>
<proteinExistence type="predicted"/>
<accession>A0A7C9S1W5</accession>
<evidence type="ECO:0000256" key="1">
    <source>
        <dbReference type="PROSITE-ProRule" id="PRU00339"/>
    </source>
</evidence>
<dbReference type="InterPro" id="IPR019734">
    <property type="entry name" value="TPR_rpt"/>
</dbReference>
<dbReference type="Pfam" id="PF13424">
    <property type="entry name" value="TPR_12"/>
    <property type="match status" value="1"/>
</dbReference>
<sequence>MPKQINRVQGSVAGTVVQVGTVTMNEALPQPIGLNGLPPRRLFVGRAEQVAELRGVLSPDSPVAVAAVAGLPGVGKTALVTHVAWQVRDEFPGGVVMIDMRGCDDQPVTVSHALGSLLVAVGMRAEQVPPDDQARMWLWRTVLAEMPPTLLIVDNALSAAQVLPLLPGHPGHRSLVTSRRRLAALENARHVTVPVLPTDACVELLRTRLSAEYDTNTSADGTARLVELCGWLPLALHTAVALLGTDSHPTVEDLVAALEDEQTRLSELDMEEDALSARAAFALSYRQLGEGEQRALRLLGVNRGPDMSLEAAAHLFQAGNRAARLMLQRLQRASLVDRRDRSRWAMHDLLRLFTAELAREDQLCRRAGVRLTDHYLRGARSAAGWLDPAAIPDNRFSTWDEALMWMDDEYLNLVSVFESATNTHKRALAAAMKPYLYLRNPGRWSDVARSAVDACRRLKDVDGEARARLLFGSSLLAARLAADAVVQHEMVLAYATEVADRNLESSALTNLGNARQMLGELDEADELYDRALEIRREIGDELGALRVQVNQATVRRRLGDPATAAAILEHVVKEADLSDSHTGIVAAIQLGHTHREQSNRLEAERQYNRALRAFRGLRDVRGVAVVTSFLSGLASSVPISWVELMHFSSLDLIRFG</sequence>
<organism evidence="3 4">
    <name type="scientific">Lentzea alba</name>
    <dbReference type="NCBI Taxonomy" id="2714351"/>
    <lineage>
        <taxon>Bacteria</taxon>
        <taxon>Bacillati</taxon>
        <taxon>Actinomycetota</taxon>
        <taxon>Actinomycetes</taxon>
        <taxon>Pseudonocardiales</taxon>
        <taxon>Pseudonocardiaceae</taxon>
        <taxon>Lentzea</taxon>
    </lineage>
</organism>
<reference evidence="3 4" key="1">
    <citation type="submission" date="2020-03" db="EMBL/GenBank/DDBJ databases">
        <title>Isolation and identification of active actinomycetes.</title>
        <authorList>
            <person name="Sun X."/>
        </authorList>
    </citation>
    <scope>NUCLEOTIDE SEQUENCE [LARGE SCALE GENOMIC DNA]</scope>
    <source>
        <strain evidence="3 4">NEAU-D13</strain>
    </source>
</reference>
<dbReference type="Gene3D" id="1.25.40.10">
    <property type="entry name" value="Tetratricopeptide repeat domain"/>
    <property type="match status" value="1"/>
</dbReference>
<dbReference type="PANTHER" id="PTHR47691:SF3">
    <property type="entry name" value="HTH-TYPE TRANSCRIPTIONAL REGULATOR RV0890C-RELATED"/>
    <property type="match status" value="1"/>
</dbReference>
<dbReference type="PANTHER" id="PTHR47691">
    <property type="entry name" value="REGULATOR-RELATED"/>
    <property type="match status" value="1"/>
</dbReference>
<dbReference type="EMBL" id="JAAMPJ010000017">
    <property type="protein sequence ID" value="NGY65742.1"/>
    <property type="molecule type" value="Genomic_DNA"/>
</dbReference>
<comment type="caution">
    <text evidence="3">The sequence shown here is derived from an EMBL/GenBank/DDBJ whole genome shotgun (WGS) entry which is preliminary data.</text>
</comment>
<keyword evidence="2" id="KW-0175">Coiled coil</keyword>
<keyword evidence="4" id="KW-1185">Reference proteome</keyword>
<dbReference type="RefSeq" id="WP_166054765.1">
    <property type="nucleotide sequence ID" value="NZ_JAAMPJ010000017.1"/>
</dbReference>
<dbReference type="Gene3D" id="3.40.50.300">
    <property type="entry name" value="P-loop containing nucleotide triphosphate hydrolases"/>
    <property type="match status" value="1"/>
</dbReference>
<feature type="repeat" description="TPR" evidence="1">
    <location>
        <begin position="505"/>
        <end position="538"/>
    </location>
</feature>
<evidence type="ECO:0000256" key="2">
    <source>
        <dbReference type="SAM" id="Coils"/>
    </source>
</evidence>
<feature type="coiled-coil region" evidence="2">
    <location>
        <begin position="251"/>
        <end position="278"/>
    </location>
</feature>
<dbReference type="PROSITE" id="PS50005">
    <property type="entry name" value="TPR"/>
    <property type="match status" value="1"/>
</dbReference>
<name>A0A7C9S1W5_9PSEU</name>
<keyword evidence="1" id="KW-0802">TPR repeat</keyword>
<dbReference type="SUPFAM" id="SSF48452">
    <property type="entry name" value="TPR-like"/>
    <property type="match status" value="1"/>
</dbReference>
<protein>
    <submittedName>
        <fullName evidence="3">Tetratricopeptide repeat protein</fullName>
    </submittedName>
</protein>
<dbReference type="SUPFAM" id="SSF52540">
    <property type="entry name" value="P-loop containing nucleoside triphosphate hydrolases"/>
    <property type="match status" value="1"/>
</dbReference>
<gene>
    <name evidence="3" type="ORF">G7043_43320</name>
</gene>
<dbReference type="AlphaFoldDB" id="A0A7C9S1W5"/>
<evidence type="ECO:0000313" key="4">
    <source>
        <dbReference type="Proteomes" id="UP000481360"/>
    </source>
</evidence>
<dbReference type="SMART" id="SM00028">
    <property type="entry name" value="TPR"/>
    <property type="match status" value="2"/>
</dbReference>
<dbReference type="InterPro" id="IPR027417">
    <property type="entry name" value="P-loop_NTPase"/>
</dbReference>
<evidence type="ECO:0000313" key="3">
    <source>
        <dbReference type="EMBL" id="NGY65742.1"/>
    </source>
</evidence>
<dbReference type="InterPro" id="IPR011990">
    <property type="entry name" value="TPR-like_helical_dom_sf"/>
</dbReference>